<keyword evidence="3 6" id="KW-0812">Transmembrane</keyword>
<evidence type="ECO:0000313" key="9">
    <source>
        <dbReference type="Proteomes" id="UP001500827"/>
    </source>
</evidence>
<keyword evidence="2" id="KW-1003">Cell membrane</keyword>
<evidence type="ECO:0000256" key="1">
    <source>
        <dbReference type="ARBA" id="ARBA00004651"/>
    </source>
</evidence>
<organism evidence="8 9">
    <name type="scientific">Sphingomonas limnosediminicola</name>
    <dbReference type="NCBI Taxonomy" id="940133"/>
    <lineage>
        <taxon>Bacteria</taxon>
        <taxon>Pseudomonadati</taxon>
        <taxon>Pseudomonadota</taxon>
        <taxon>Alphaproteobacteria</taxon>
        <taxon>Sphingomonadales</taxon>
        <taxon>Sphingomonadaceae</taxon>
        <taxon>Sphingomonas</taxon>
    </lineage>
</organism>
<dbReference type="EMBL" id="BAABBM010000001">
    <property type="protein sequence ID" value="GAA3893603.1"/>
    <property type="molecule type" value="Genomic_DNA"/>
</dbReference>
<feature type="transmembrane region" description="Helical" evidence="6">
    <location>
        <begin position="45"/>
        <end position="68"/>
    </location>
</feature>
<dbReference type="Proteomes" id="UP001500827">
    <property type="component" value="Unassembled WGS sequence"/>
</dbReference>
<evidence type="ECO:0000259" key="7">
    <source>
        <dbReference type="Pfam" id="PF01292"/>
    </source>
</evidence>
<accession>A0ABP7L5P8</accession>
<comment type="subcellular location">
    <subcellularLocation>
        <location evidence="1">Cell membrane</location>
        <topology evidence="1">Multi-pass membrane protein</topology>
    </subcellularLocation>
</comment>
<reference evidence="9" key="1">
    <citation type="journal article" date="2019" name="Int. J. Syst. Evol. Microbiol.">
        <title>The Global Catalogue of Microorganisms (GCM) 10K type strain sequencing project: providing services to taxonomists for standard genome sequencing and annotation.</title>
        <authorList>
            <consortium name="The Broad Institute Genomics Platform"/>
            <consortium name="The Broad Institute Genome Sequencing Center for Infectious Disease"/>
            <person name="Wu L."/>
            <person name="Ma J."/>
        </authorList>
    </citation>
    <scope>NUCLEOTIDE SEQUENCE [LARGE SCALE GENOMIC DNA]</scope>
    <source>
        <strain evidence="9">JCM 17543</strain>
    </source>
</reference>
<gene>
    <name evidence="8" type="ORF">GCM10022276_10990</name>
</gene>
<evidence type="ECO:0000256" key="3">
    <source>
        <dbReference type="ARBA" id="ARBA00022692"/>
    </source>
</evidence>
<dbReference type="Gene3D" id="1.20.950.20">
    <property type="entry name" value="Transmembrane di-heme cytochromes, Chain C"/>
    <property type="match status" value="1"/>
</dbReference>
<name>A0ABP7L5P8_9SPHN</name>
<evidence type="ECO:0000256" key="2">
    <source>
        <dbReference type="ARBA" id="ARBA00022475"/>
    </source>
</evidence>
<evidence type="ECO:0000313" key="8">
    <source>
        <dbReference type="EMBL" id="GAA3893603.1"/>
    </source>
</evidence>
<evidence type="ECO:0000256" key="5">
    <source>
        <dbReference type="ARBA" id="ARBA00023136"/>
    </source>
</evidence>
<protein>
    <submittedName>
        <fullName evidence="8">Cytochrome b/b6 domain-containing protein</fullName>
    </submittedName>
</protein>
<dbReference type="SUPFAM" id="SSF81342">
    <property type="entry name" value="Transmembrane di-heme cytochromes"/>
    <property type="match status" value="1"/>
</dbReference>
<dbReference type="InterPro" id="IPR011577">
    <property type="entry name" value="Cyt_b561_bac/Ni-Hgenase"/>
</dbReference>
<feature type="transmembrane region" description="Helical" evidence="6">
    <location>
        <begin position="98"/>
        <end position="119"/>
    </location>
</feature>
<sequence length="173" mass="18354">MLTLLIFRLLWGFVGSSTARFSSFVRGPRAIGAYLRGSWSGVGHSPLGALSVIALFGATAVQVALGLVTEDEDGIYAGPLSRLVSTDTSDAAREIHELWFNVLLGLIILHVAAILIHRVRGKSLIGPMVTGKAAVDPTVRPMKPGKWWVALICLAIGIGITRWIIAGAPPFGS</sequence>
<keyword evidence="4 6" id="KW-1133">Transmembrane helix</keyword>
<feature type="domain" description="Cytochrome b561 bacterial/Ni-hydrogenase" evidence="7">
    <location>
        <begin position="2"/>
        <end position="131"/>
    </location>
</feature>
<comment type="caution">
    <text evidence="8">The sequence shown here is derived from an EMBL/GenBank/DDBJ whole genome shotgun (WGS) entry which is preliminary data.</text>
</comment>
<dbReference type="InterPro" id="IPR051542">
    <property type="entry name" value="Hydrogenase_cytochrome"/>
</dbReference>
<dbReference type="PANTHER" id="PTHR30485:SF2">
    <property type="entry name" value="BLL0597 PROTEIN"/>
    <property type="match status" value="1"/>
</dbReference>
<proteinExistence type="predicted"/>
<keyword evidence="5 6" id="KW-0472">Membrane</keyword>
<dbReference type="PANTHER" id="PTHR30485">
    <property type="entry name" value="NI/FE-HYDROGENASE 1 B-TYPE CYTOCHROME SUBUNIT"/>
    <property type="match status" value="1"/>
</dbReference>
<dbReference type="InterPro" id="IPR016174">
    <property type="entry name" value="Di-haem_cyt_TM"/>
</dbReference>
<evidence type="ECO:0000256" key="4">
    <source>
        <dbReference type="ARBA" id="ARBA00022989"/>
    </source>
</evidence>
<keyword evidence="9" id="KW-1185">Reference proteome</keyword>
<evidence type="ECO:0000256" key="6">
    <source>
        <dbReference type="SAM" id="Phobius"/>
    </source>
</evidence>
<feature type="transmembrane region" description="Helical" evidence="6">
    <location>
        <begin position="147"/>
        <end position="165"/>
    </location>
</feature>
<dbReference type="Pfam" id="PF01292">
    <property type="entry name" value="Ni_hydr_CYTB"/>
    <property type="match status" value="1"/>
</dbReference>